<reference evidence="2 3" key="1">
    <citation type="journal article" date="2018" name="G3 (Bethesda)">
        <title>Phylogenetic and Phylogenomic Definition of Rhizopus Species.</title>
        <authorList>
            <person name="Gryganskyi A.P."/>
            <person name="Golan J."/>
            <person name="Dolatabadi S."/>
            <person name="Mondo S."/>
            <person name="Robb S."/>
            <person name="Idnurm A."/>
            <person name="Muszewska A."/>
            <person name="Steczkiewicz K."/>
            <person name="Masonjones S."/>
            <person name="Liao H.L."/>
            <person name="Gajdeczka M.T."/>
            <person name="Anike F."/>
            <person name="Vuek A."/>
            <person name="Anishchenko I.M."/>
            <person name="Voigt K."/>
            <person name="de Hoog G.S."/>
            <person name="Smith M.E."/>
            <person name="Heitman J."/>
            <person name="Vilgalys R."/>
            <person name="Stajich J.E."/>
        </authorList>
    </citation>
    <scope>NUCLEOTIDE SEQUENCE [LARGE SCALE GENOMIC DNA]</scope>
    <source>
        <strain evidence="2 3">LSU 92-RS-03</strain>
    </source>
</reference>
<evidence type="ECO:0008006" key="4">
    <source>
        <dbReference type="Google" id="ProtNLM"/>
    </source>
</evidence>
<keyword evidence="3" id="KW-1185">Reference proteome</keyword>
<feature type="region of interest" description="Disordered" evidence="1">
    <location>
        <begin position="37"/>
        <end position="90"/>
    </location>
</feature>
<feature type="region of interest" description="Disordered" evidence="1">
    <location>
        <begin position="1"/>
        <end position="24"/>
    </location>
</feature>
<dbReference type="EMBL" id="PJQM01004946">
    <property type="protein sequence ID" value="RCH82878.1"/>
    <property type="molecule type" value="Genomic_DNA"/>
</dbReference>
<dbReference type="STRING" id="4846.A0A367IYW1"/>
<gene>
    <name evidence="2" type="ORF">CU098_003921</name>
</gene>
<feature type="compositionally biased region" description="Acidic residues" evidence="1">
    <location>
        <begin position="69"/>
        <end position="81"/>
    </location>
</feature>
<evidence type="ECO:0000313" key="2">
    <source>
        <dbReference type="EMBL" id="RCH82878.1"/>
    </source>
</evidence>
<accession>A0A367IYW1</accession>
<dbReference type="Proteomes" id="UP000253551">
    <property type="component" value="Unassembled WGS sequence"/>
</dbReference>
<organism evidence="2 3">
    <name type="scientific">Rhizopus stolonifer</name>
    <name type="common">Rhizopus nigricans</name>
    <dbReference type="NCBI Taxonomy" id="4846"/>
    <lineage>
        <taxon>Eukaryota</taxon>
        <taxon>Fungi</taxon>
        <taxon>Fungi incertae sedis</taxon>
        <taxon>Mucoromycota</taxon>
        <taxon>Mucoromycotina</taxon>
        <taxon>Mucoromycetes</taxon>
        <taxon>Mucorales</taxon>
        <taxon>Mucorineae</taxon>
        <taxon>Rhizopodaceae</taxon>
        <taxon>Rhizopus</taxon>
    </lineage>
</organism>
<sequence length="687" mass="77833">ITRKDNFDIFPVPPTNKPKERKKVTLAKGVQYQSQFIYGSSDDEEDFESEFQHWNENMYSSDSNSQTSSEEEQEEDDDQENDPYHYYDEPQIVYTENTPAIQQSEEEIAPTLESHISADSDIINDPKDFVYYPEEEEEDEEEEVMEPVEDDTIKISLTPSIARDVQDSNERNSDTSLQTKLKKAAKLEKLLSNPSKEKKTSGIRKFFSRNKKKDSGDERRLSNSTTDTASINSSQSSLVRISSVDSTVKHLKVQAGNPQMQFKEAWADVHPQTTAAELVHQVLSKEERDPSSIGSSYHDYYLIVKTLSSDECTLIPSDKPLEIFYSLTAHLNTPMPSLKKARRISQLMGSDNHVGGPTKEGSQEEVEFFLFSKTKRTEDGEFQIKVSLLPADQLDERNKRVDKIVKIPCSILIKDAVGLLLEKFHILNGVVADSQENEEVKKSLRLVDQTDDDIAKYRLAISVNGQERLLPLDEKLLAVFGDNVPPIHYRRNSNPDRSSITANSAPPEKNETFFLLKCIEKPKREEKKATHTRPHHLLVRQDTPMPRKESTPTDGFAPVPSLTEHIHNESPTLAMSPTTLSQSAMDARASSQSPTQDAILNQLDEAIQDTLSHSSEQTITPRRIRPTSNESMLLCTDDFGMNDLMVIIRGAAIHQPNQLTVRTEISDLFKDSQSRLEQLEKVRSLHI</sequence>
<evidence type="ECO:0000256" key="1">
    <source>
        <dbReference type="SAM" id="MobiDB-lite"/>
    </source>
</evidence>
<dbReference type="OrthoDB" id="196165at2759"/>
<dbReference type="AlphaFoldDB" id="A0A367IYW1"/>
<comment type="caution">
    <text evidence="2">The sequence shown here is derived from an EMBL/GenBank/DDBJ whole genome shotgun (WGS) entry which is preliminary data.</text>
</comment>
<proteinExistence type="predicted"/>
<name>A0A367IYW1_RHIST</name>
<evidence type="ECO:0000313" key="3">
    <source>
        <dbReference type="Proteomes" id="UP000253551"/>
    </source>
</evidence>
<feature type="non-terminal residue" evidence="2">
    <location>
        <position position="1"/>
    </location>
</feature>
<feature type="region of interest" description="Disordered" evidence="1">
    <location>
        <begin position="208"/>
        <end position="234"/>
    </location>
</feature>
<protein>
    <recommendedName>
        <fullName evidence="4">Ras-associating domain-containing protein</fullName>
    </recommendedName>
</protein>